<protein>
    <submittedName>
        <fullName evidence="1">Uncharacterized protein</fullName>
    </submittedName>
</protein>
<dbReference type="EMBL" id="JANPWB010000011">
    <property type="protein sequence ID" value="KAJ1125417.1"/>
    <property type="molecule type" value="Genomic_DNA"/>
</dbReference>
<dbReference type="AlphaFoldDB" id="A0AAV7PDU9"/>
<gene>
    <name evidence="1" type="ORF">NDU88_003849</name>
</gene>
<sequence>MWRLNTWYLQDEHFKEQLRQAQAKYFHLNEGSVTAEGTLWAAGKAVLRVMAKNLIHHQERAKTLHITQLELRAINLERDNVINQSKKLTRQLLLI</sequence>
<proteinExistence type="predicted"/>
<comment type="caution">
    <text evidence="1">The sequence shown here is derived from an EMBL/GenBank/DDBJ whole genome shotgun (WGS) entry which is preliminary data.</text>
</comment>
<name>A0AAV7PDU9_PLEWA</name>
<accession>A0AAV7PDU9</accession>
<reference evidence="1" key="1">
    <citation type="journal article" date="2022" name="bioRxiv">
        <title>Sequencing and chromosome-scale assembly of the giantPleurodeles waltlgenome.</title>
        <authorList>
            <person name="Brown T."/>
            <person name="Elewa A."/>
            <person name="Iarovenko S."/>
            <person name="Subramanian E."/>
            <person name="Araus A.J."/>
            <person name="Petzold A."/>
            <person name="Susuki M."/>
            <person name="Suzuki K.-i.T."/>
            <person name="Hayashi T."/>
            <person name="Toyoda A."/>
            <person name="Oliveira C."/>
            <person name="Osipova E."/>
            <person name="Leigh N.D."/>
            <person name="Simon A."/>
            <person name="Yun M.H."/>
        </authorList>
    </citation>
    <scope>NUCLEOTIDE SEQUENCE</scope>
    <source>
        <strain evidence="1">20211129_DDA</strain>
        <tissue evidence="1">Liver</tissue>
    </source>
</reference>
<dbReference type="Proteomes" id="UP001066276">
    <property type="component" value="Chromosome 7"/>
</dbReference>
<evidence type="ECO:0000313" key="1">
    <source>
        <dbReference type="EMBL" id="KAJ1125417.1"/>
    </source>
</evidence>
<keyword evidence="2" id="KW-1185">Reference proteome</keyword>
<organism evidence="1 2">
    <name type="scientific">Pleurodeles waltl</name>
    <name type="common">Iberian ribbed newt</name>
    <dbReference type="NCBI Taxonomy" id="8319"/>
    <lineage>
        <taxon>Eukaryota</taxon>
        <taxon>Metazoa</taxon>
        <taxon>Chordata</taxon>
        <taxon>Craniata</taxon>
        <taxon>Vertebrata</taxon>
        <taxon>Euteleostomi</taxon>
        <taxon>Amphibia</taxon>
        <taxon>Batrachia</taxon>
        <taxon>Caudata</taxon>
        <taxon>Salamandroidea</taxon>
        <taxon>Salamandridae</taxon>
        <taxon>Pleurodelinae</taxon>
        <taxon>Pleurodeles</taxon>
    </lineage>
</organism>
<evidence type="ECO:0000313" key="2">
    <source>
        <dbReference type="Proteomes" id="UP001066276"/>
    </source>
</evidence>